<name>A0A9Q1JW81_9CARY</name>
<comment type="caution">
    <text evidence="1">The sequence shown here is derived from an EMBL/GenBank/DDBJ whole genome shotgun (WGS) entry which is preliminary data.</text>
</comment>
<dbReference type="PANTHER" id="PTHR33116">
    <property type="entry name" value="REVERSE TRANSCRIPTASE ZINC-BINDING DOMAIN-CONTAINING PROTEIN-RELATED-RELATED"/>
    <property type="match status" value="1"/>
</dbReference>
<keyword evidence="2" id="KW-1185">Reference proteome</keyword>
<dbReference type="AlphaFoldDB" id="A0A9Q1JW81"/>
<dbReference type="OrthoDB" id="2417874at2759"/>
<evidence type="ECO:0000313" key="2">
    <source>
        <dbReference type="Proteomes" id="UP001153076"/>
    </source>
</evidence>
<proteinExistence type="predicted"/>
<gene>
    <name evidence="1" type="ORF">Cgig2_016330</name>
</gene>
<accession>A0A9Q1JW81</accession>
<dbReference type="Proteomes" id="UP001153076">
    <property type="component" value="Unassembled WGS sequence"/>
</dbReference>
<sequence>MAEGTSNHTPLLLSFPHCPRHSASFKYCDMWSKDPQFQPIVAKALKPKPKGSKMHQLIEIAEKAIEVTESQQIRGYLQPTCHYSIRVHTKPTVPEPNEPTTAIQGMRRQNHIIGHIRLLHQTNAPTKLIGMAQQWRSMHKFLYRKQANYIYSINDANGHRIDGFLEVTKVITEFYPNYLEIKRGCGQKTEAKILQIAGFTIGSLPFRYLGVPIIASRLSKLECRGLVDKTINQNLVHKTHVLCNSSSPYPLSAIRHLYILCKVFISPQEVIHQFTAPCRNFVWGAESTYKKVPYVAWKEVCMPKANGGDRSEEFGSLEQSMDSKISLGHSYEEGQALDKMDPWQIFKFKLGTIEGKRWKWKCTPTSNNTIKFRLCLVHGSIEQQDSLDENGVAMARHA</sequence>
<evidence type="ECO:0000313" key="1">
    <source>
        <dbReference type="EMBL" id="KAJ8432051.1"/>
    </source>
</evidence>
<organism evidence="1 2">
    <name type="scientific">Carnegiea gigantea</name>
    <dbReference type="NCBI Taxonomy" id="171969"/>
    <lineage>
        <taxon>Eukaryota</taxon>
        <taxon>Viridiplantae</taxon>
        <taxon>Streptophyta</taxon>
        <taxon>Embryophyta</taxon>
        <taxon>Tracheophyta</taxon>
        <taxon>Spermatophyta</taxon>
        <taxon>Magnoliopsida</taxon>
        <taxon>eudicotyledons</taxon>
        <taxon>Gunneridae</taxon>
        <taxon>Pentapetalae</taxon>
        <taxon>Caryophyllales</taxon>
        <taxon>Cactineae</taxon>
        <taxon>Cactaceae</taxon>
        <taxon>Cactoideae</taxon>
        <taxon>Echinocereeae</taxon>
        <taxon>Carnegiea</taxon>
    </lineage>
</organism>
<protein>
    <submittedName>
        <fullName evidence="1">Uncharacterized protein</fullName>
    </submittedName>
</protein>
<reference evidence="1" key="1">
    <citation type="submission" date="2022-04" db="EMBL/GenBank/DDBJ databases">
        <title>Carnegiea gigantea Genome sequencing and assembly v2.</title>
        <authorList>
            <person name="Copetti D."/>
            <person name="Sanderson M.J."/>
            <person name="Burquez A."/>
            <person name="Wojciechowski M.F."/>
        </authorList>
    </citation>
    <scope>NUCLEOTIDE SEQUENCE</scope>
    <source>
        <strain evidence="1">SGP5-SGP5p</strain>
        <tissue evidence="1">Aerial part</tissue>
    </source>
</reference>
<dbReference type="PANTHER" id="PTHR33116:SF84">
    <property type="entry name" value="RNA-DIRECTED DNA POLYMERASE"/>
    <property type="match status" value="1"/>
</dbReference>
<dbReference type="EMBL" id="JAKOGI010000641">
    <property type="protein sequence ID" value="KAJ8432051.1"/>
    <property type="molecule type" value="Genomic_DNA"/>
</dbReference>